<evidence type="ECO:0000313" key="1">
    <source>
        <dbReference type="EMBL" id="MFB9571140.1"/>
    </source>
</evidence>
<protein>
    <submittedName>
        <fullName evidence="1">Nucleotidyltransferase domain-containing protein</fullName>
    </submittedName>
</protein>
<dbReference type="Proteomes" id="UP001589710">
    <property type="component" value="Unassembled WGS sequence"/>
</dbReference>
<proteinExistence type="predicted"/>
<dbReference type="EMBL" id="JBHMCG010000006">
    <property type="protein sequence ID" value="MFB9571140.1"/>
    <property type="molecule type" value="Genomic_DNA"/>
</dbReference>
<dbReference type="Gene3D" id="3.30.460.40">
    <property type="match status" value="1"/>
</dbReference>
<gene>
    <name evidence="1" type="ORF">ACFFTL_01980</name>
</gene>
<keyword evidence="2" id="KW-1185">Reference proteome</keyword>
<dbReference type="Pfam" id="PF10706">
    <property type="entry name" value="Aminoglyc_resit"/>
    <property type="match status" value="1"/>
</dbReference>
<dbReference type="RefSeq" id="WP_345510394.1">
    <property type="nucleotide sequence ID" value="NZ_BAAAXD010000007.1"/>
</dbReference>
<evidence type="ECO:0000313" key="2">
    <source>
        <dbReference type="Proteomes" id="UP001589710"/>
    </source>
</evidence>
<name>A0ABV5QZX2_9ACTN</name>
<dbReference type="InterPro" id="IPR019646">
    <property type="entry name" value="Aminoglyc_AdlTrfase"/>
</dbReference>
<organism evidence="1 2">
    <name type="scientific">Streptomyces yanii</name>
    <dbReference type="NCBI Taxonomy" id="78510"/>
    <lineage>
        <taxon>Bacteria</taxon>
        <taxon>Bacillati</taxon>
        <taxon>Actinomycetota</taxon>
        <taxon>Actinomycetes</taxon>
        <taxon>Kitasatosporales</taxon>
        <taxon>Streptomycetaceae</taxon>
        <taxon>Streptomyces</taxon>
    </lineage>
</organism>
<accession>A0ABV5QZX2</accession>
<reference evidence="1 2" key="1">
    <citation type="submission" date="2024-09" db="EMBL/GenBank/DDBJ databases">
        <authorList>
            <person name="Sun Q."/>
            <person name="Mori K."/>
        </authorList>
    </citation>
    <scope>NUCLEOTIDE SEQUENCE [LARGE SCALE GENOMIC DNA]</scope>
    <source>
        <strain evidence="1 2">JCM 3331</strain>
    </source>
</reference>
<sequence length="206" mass="23705">MRTETPWGPWDPAPLPEVARRFSVLHTPWWIAGGYAVELAVGHAFRDHADIDVLLLRRDQLTAQQVLAGWEWWAADPPGTLRPWLPGETLPPHVHDIWCRPGPGDPWRVQLMLDEADDDGHWVFRRDPRIRLPLDRLGRVSGDGIPYLVLPVQLLYKAKSRRPKDDQDFATALPMLSADQRAWLTETITLAHGADHPWAVRLRRQW</sequence>
<comment type="caution">
    <text evidence="1">The sequence shown here is derived from an EMBL/GenBank/DDBJ whole genome shotgun (WGS) entry which is preliminary data.</text>
</comment>